<keyword evidence="3" id="KW-0964">Secreted</keyword>
<evidence type="ECO:0000256" key="2">
    <source>
        <dbReference type="ARBA" id="ARBA00009923"/>
    </source>
</evidence>
<dbReference type="InterPro" id="IPR014044">
    <property type="entry name" value="CAP_dom"/>
</dbReference>
<reference evidence="7" key="1">
    <citation type="submission" date="2017-01" db="EMBL/GenBank/DDBJ databases">
        <title>A deep insight into the sialotranscriptome of adult male and female Cluex tarsalis mosquitoes.</title>
        <authorList>
            <person name="Ribeiro J.M."/>
            <person name="Moreira F."/>
            <person name="Bernard K.A."/>
            <person name="Calvo E."/>
        </authorList>
    </citation>
    <scope>NUCLEOTIDE SEQUENCE</scope>
    <source>
        <strain evidence="7">Kern County</strain>
        <tissue evidence="7">Salivary glands</tissue>
    </source>
</reference>
<dbReference type="Pfam" id="PF00188">
    <property type="entry name" value="CAP"/>
    <property type="match status" value="1"/>
</dbReference>
<accession>A0A1Q3FGU9</accession>
<comment type="subcellular location">
    <subcellularLocation>
        <location evidence="1">Secreted</location>
    </subcellularLocation>
</comment>
<dbReference type="InterPro" id="IPR034763">
    <property type="entry name" value="P14a_insect"/>
</dbReference>
<evidence type="ECO:0000256" key="1">
    <source>
        <dbReference type="ARBA" id="ARBA00004613"/>
    </source>
</evidence>
<protein>
    <submittedName>
        <fullName evidence="7">Putative salivary antigen 5 family protein 2</fullName>
    </submittedName>
</protein>
<evidence type="ECO:0000313" key="7">
    <source>
        <dbReference type="EMBL" id="JAV26766.1"/>
    </source>
</evidence>
<evidence type="ECO:0000256" key="4">
    <source>
        <dbReference type="ARBA" id="ARBA00022729"/>
    </source>
</evidence>
<comment type="similarity">
    <text evidence="2">Belongs to the CRISP family.</text>
</comment>
<dbReference type="EMBL" id="GFDL01008279">
    <property type="protein sequence ID" value="JAV26766.1"/>
    <property type="molecule type" value="Transcribed_RNA"/>
</dbReference>
<feature type="domain" description="SCP" evidence="6">
    <location>
        <begin position="66"/>
        <end position="236"/>
    </location>
</feature>
<feature type="signal peptide" evidence="5">
    <location>
        <begin position="1"/>
        <end position="24"/>
    </location>
</feature>
<dbReference type="AlphaFoldDB" id="A0A1Q3FGU9"/>
<dbReference type="InterPro" id="IPR035940">
    <property type="entry name" value="CAP_sf"/>
</dbReference>
<evidence type="ECO:0000256" key="5">
    <source>
        <dbReference type="SAM" id="SignalP"/>
    </source>
</evidence>
<dbReference type="SUPFAM" id="SSF55797">
    <property type="entry name" value="PR-1-like"/>
    <property type="match status" value="1"/>
</dbReference>
<name>A0A1Q3FGU9_CULTA</name>
<feature type="chain" id="PRO_5012388355" evidence="5">
    <location>
        <begin position="25"/>
        <end position="264"/>
    </location>
</feature>
<sequence length="264" mass="30439">MFARTSKIYLVIIALELLVTITLAQQTRDYCVKGLCPKDTYHHIGCNTNREFNSTCVKPKMVPMSTKRKNLLMMMHNRLRHHLASGKLNRYKTASNMSLMDWDDELAYLAELNVKQCVMEHDECRSTVKFFWAGQNLANRFQYPKLETYNLILKAFVKAWYKEHVDASMEYIRAYKDHPDEKMIGHFTALVRDASTHMGCAIAVQTKTIFSKQHNQHLTGPQIFLACNYANTNLMGKAIYSEGKPCSSCPGKCHKVYTALCDYR</sequence>
<dbReference type="CDD" id="cd05380">
    <property type="entry name" value="CAP_euk"/>
    <property type="match status" value="1"/>
</dbReference>
<dbReference type="InterPro" id="IPR001283">
    <property type="entry name" value="CRISP-related"/>
</dbReference>
<dbReference type="SMART" id="SM00198">
    <property type="entry name" value="SCP"/>
    <property type="match status" value="1"/>
</dbReference>
<evidence type="ECO:0000256" key="3">
    <source>
        <dbReference type="ARBA" id="ARBA00022525"/>
    </source>
</evidence>
<proteinExistence type="inferred from homology"/>
<organism evidence="7">
    <name type="scientific">Culex tarsalis</name>
    <name type="common">Encephalitis mosquito</name>
    <dbReference type="NCBI Taxonomy" id="7177"/>
    <lineage>
        <taxon>Eukaryota</taxon>
        <taxon>Metazoa</taxon>
        <taxon>Ecdysozoa</taxon>
        <taxon>Arthropoda</taxon>
        <taxon>Hexapoda</taxon>
        <taxon>Insecta</taxon>
        <taxon>Pterygota</taxon>
        <taxon>Neoptera</taxon>
        <taxon>Endopterygota</taxon>
        <taxon>Diptera</taxon>
        <taxon>Nematocera</taxon>
        <taxon>Culicoidea</taxon>
        <taxon>Culicidae</taxon>
        <taxon>Culicinae</taxon>
        <taxon>Culicini</taxon>
        <taxon>Culex</taxon>
        <taxon>Culex</taxon>
    </lineage>
</organism>
<evidence type="ECO:0000259" key="6">
    <source>
        <dbReference type="SMART" id="SM00198"/>
    </source>
</evidence>
<keyword evidence="4 5" id="KW-0732">Signal</keyword>
<dbReference type="Gene3D" id="3.40.33.10">
    <property type="entry name" value="CAP"/>
    <property type="match status" value="1"/>
</dbReference>
<dbReference type="PANTHER" id="PTHR10334">
    <property type="entry name" value="CYSTEINE-RICH SECRETORY PROTEIN-RELATED"/>
    <property type="match status" value="1"/>
</dbReference>
<dbReference type="GO" id="GO:0005576">
    <property type="term" value="C:extracellular region"/>
    <property type="evidence" value="ECO:0007669"/>
    <property type="project" value="UniProtKB-SubCell"/>
</dbReference>
<dbReference type="PIRSF" id="PIRSF038921">
    <property type="entry name" value="P14a"/>
    <property type="match status" value="1"/>
</dbReference>